<reference evidence="2" key="1">
    <citation type="submission" date="2020-02" db="EMBL/GenBank/DDBJ databases">
        <title>A new Streptomyces sp. for controlling soil-borne diseases.</title>
        <authorList>
            <person name="Li X."/>
            <person name="Tian Y."/>
            <person name="Gao K."/>
        </authorList>
    </citation>
    <scope>NUCLEOTIDE SEQUENCE [LARGE SCALE GENOMIC DNA]</scope>
    <source>
        <strain evidence="2">0250</strain>
    </source>
</reference>
<dbReference type="GO" id="GO:0016301">
    <property type="term" value="F:kinase activity"/>
    <property type="evidence" value="ECO:0007669"/>
    <property type="project" value="InterPro"/>
</dbReference>
<dbReference type="Proteomes" id="UP000476310">
    <property type="component" value="Unassembled WGS sequence"/>
</dbReference>
<evidence type="ECO:0000313" key="3">
    <source>
        <dbReference type="Proteomes" id="UP000476310"/>
    </source>
</evidence>
<accession>A0A6G4AFE4</accession>
<dbReference type="Pfam" id="PF01326">
    <property type="entry name" value="PPDK_N"/>
    <property type="match status" value="1"/>
</dbReference>
<dbReference type="AlphaFoldDB" id="A0A6G4AFE4"/>
<dbReference type="Gene3D" id="3.30.470.20">
    <property type="entry name" value="ATP-grasp fold, B domain"/>
    <property type="match status" value="1"/>
</dbReference>
<evidence type="ECO:0000313" key="2">
    <source>
        <dbReference type="EMBL" id="NEW71391.1"/>
    </source>
</evidence>
<evidence type="ECO:0000259" key="1">
    <source>
        <dbReference type="Pfam" id="PF01326"/>
    </source>
</evidence>
<name>A0A6G4AFE4_9ACTN</name>
<keyword evidence="3" id="KW-1185">Reference proteome</keyword>
<dbReference type="EMBL" id="JAAIKT010000013">
    <property type="protein sequence ID" value="NEW71391.1"/>
    <property type="molecule type" value="Genomic_DNA"/>
</dbReference>
<organism evidence="2 3">
    <name type="scientific">Streptomyces rhizosphaericus</name>
    <dbReference type="NCBI Taxonomy" id="114699"/>
    <lineage>
        <taxon>Bacteria</taxon>
        <taxon>Bacillati</taxon>
        <taxon>Actinomycetota</taxon>
        <taxon>Actinomycetes</taxon>
        <taxon>Kitasatosporales</taxon>
        <taxon>Streptomycetaceae</taxon>
        <taxon>Streptomyces</taxon>
        <taxon>Streptomyces violaceusniger group</taxon>
    </lineage>
</organism>
<dbReference type="InterPro" id="IPR002192">
    <property type="entry name" value="PPDK_AMP/ATP-bd"/>
</dbReference>
<dbReference type="SUPFAM" id="SSF56059">
    <property type="entry name" value="Glutathione synthetase ATP-binding domain-like"/>
    <property type="match status" value="1"/>
</dbReference>
<dbReference type="GO" id="GO:0005524">
    <property type="term" value="F:ATP binding"/>
    <property type="evidence" value="ECO:0007669"/>
    <property type="project" value="InterPro"/>
</dbReference>
<sequence length="219" mass="23815">MAPSPAPCGEHFLEGVRELTRRGGTRDAAVDIRAVPFGSAPGGAGWREGSWVSRHIIGADDALAVVREHLSRSRRCRSTGRTAVVVEEFIAADASAHVHSRARGRFEEAVALVRAAHGVAVGGVDPVGAADTYLVRRTDLNILVEWFADKYRQLVPTPAGLAERPLPEALRDRPCLPERRIRDMVRIGLVAEAVMGRPVRMELAWKNGVVYVLWCEAAG</sequence>
<proteinExistence type="predicted"/>
<protein>
    <recommendedName>
        <fullName evidence="1">Pyruvate phosphate dikinase AMP/ATP-binding domain-containing protein</fullName>
    </recommendedName>
</protein>
<feature type="domain" description="Pyruvate phosphate dikinase AMP/ATP-binding" evidence="1">
    <location>
        <begin position="81"/>
        <end position="213"/>
    </location>
</feature>
<gene>
    <name evidence="2" type="ORF">G4H13_13500</name>
</gene>
<comment type="caution">
    <text evidence="2">The sequence shown here is derived from an EMBL/GenBank/DDBJ whole genome shotgun (WGS) entry which is preliminary data.</text>
</comment>